<evidence type="ECO:0008006" key="4">
    <source>
        <dbReference type="Google" id="ProtNLM"/>
    </source>
</evidence>
<feature type="transmembrane region" description="Helical" evidence="1">
    <location>
        <begin position="92"/>
        <end position="111"/>
    </location>
</feature>
<organism evidence="2 3">
    <name type="scientific">Pseudomonas luteola</name>
    <dbReference type="NCBI Taxonomy" id="47886"/>
    <lineage>
        <taxon>Bacteria</taxon>
        <taxon>Pseudomonadati</taxon>
        <taxon>Pseudomonadota</taxon>
        <taxon>Gammaproteobacteria</taxon>
        <taxon>Pseudomonadales</taxon>
        <taxon>Pseudomonadaceae</taxon>
        <taxon>Pseudomonas</taxon>
    </lineage>
</organism>
<feature type="transmembrane region" description="Helical" evidence="1">
    <location>
        <begin position="123"/>
        <end position="145"/>
    </location>
</feature>
<evidence type="ECO:0000256" key="1">
    <source>
        <dbReference type="SAM" id="Phobius"/>
    </source>
</evidence>
<reference evidence="2 3" key="1">
    <citation type="submission" date="2018-06" db="EMBL/GenBank/DDBJ databases">
        <authorList>
            <consortium name="Pathogen Informatics"/>
            <person name="Doyle S."/>
        </authorList>
    </citation>
    <scope>NUCLEOTIDE SEQUENCE [LARGE SCALE GENOMIC DNA]</scope>
    <source>
        <strain evidence="2 3">NCTC11842</strain>
    </source>
</reference>
<evidence type="ECO:0000313" key="2">
    <source>
        <dbReference type="EMBL" id="SPZ07590.1"/>
    </source>
</evidence>
<dbReference type="RefSeq" id="WP_112297819.1">
    <property type="nucleotide sequence ID" value="NZ_UAUF01000012.1"/>
</dbReference>
<evidence type="ECO:0000313" key="3">
    <source>
        <dbReference type="Proteomes" id="UP000250443"/>
    </source>
</evidence>
<keyword evidence="1" id="KW-1133">Transmembrane helix</keyword>
<dbReference type="EMBL" id="UAUF01000012">
    <property type="protein sequence ID" value="SPZ07590.1"/>
    <property type="molecule type" value="Genomic_DNA"/>
</dbReference>
<feature type="transmembrane region" description="Helical" evidence="1">
    <location>
        <begin position="46"/>
        <end position="66"/>
    </location>
</feature>
<name>A0A2X2ELP0_PSELU</name>
<dbReference type="Proteomes" id="UP000250443">
    <property type="component" value="Unassembled WGS sequence"/>
</dbReference>
<sequence>MATYLNNKSKIDFSRIVFLFISIVISIFAGINGQQFIHMNKDAVDIIINTFSILAGFLMTALTFVIEPKPGAKIWRADAARRQNFHNRLVRYKWLFVIYLLVLGLAFITMAVGGDEKKQYTDIIIFLEKVYLSLACFAFLVSLSLPGQLMKFQMERYEELIEAKKKGEPE</sequence>
<feature type="transmembrane region" description="Helical" evidence="1">
    <location>
        <begin position="12"/>
        <end position="31"/>
    </location>
</feature>
<gene>
    <name evidence="2" type="ORF">NCTC11842_02398</name>
</gene>
<dbReference type="AlphaFoldDB" id="A0A2X2ELP0"/>
<keyword evidence="1" id="KW-0812">Transmembrane</keyword>
<proteinExistence type="predicted"/>
<accession>A0A2X2ELP0</accession>
<protein>
    <recommendedName>
        <fullName evidence="4">Transmembrane protein</fullName>
    </recommendedName>
</protein>
<keyword evidence="1" id="KW-0472">Membrane</keyword>